<evidence type="ECO:0000259" key="8">
    <source>
        <dbReference type="Pfam" id="PF04039"/>
    </source>
</evidence>
<dbReference type="EMBL" id="JAUSTY010000005">
    <property type="protein sequence ID" value="MDQ0165645.1"/>
    <property type="molecule type" value="Genomic_DNA"/>
</dbReference>
<proteinExistence type="inferred from homology"/>
<feature type="transmembrane region" description="Helical" evidence="7">
    <location>
        <begin position="113"/>
        <end position="136"/>
    </location>
</feature>
<evidence type="ECO:0000256" key="7">
    <source>
        <dbReference type="SAM" id="Phobius"/>
    </source>
</evidence>
<keyword evidence="3" id="KW-1003">Cell membrane</keyword>
<feature type="transmembrane region" description="Helical" evidence="7">
    <location>
        <begin position="33"/>
        <end position="54"/>
    </location>
</feature>
<evidence type="ECO:0000313" key="9">
    <source>
        <dbReference type="EMBL" id="MDQ0165645.1"/>
    </source>
</evidence>
<evidence type="ECO:0000256" key="1">
    <source>
        <dbReference type="ARBA" id="ARBA00004651"/>
    </source>
</evidence>
<dbReference type="PANTHER" id="PTHR33932">
    <property type="entry name" value="NA(+)/H(+) ANTIPORTER SUBUNIT B"/>
    <property type="match status" value="1"/>
</dbReference>
<keyword evidence="5 7" id="KW-1133">Transmembrane helix</keyword>
<comment type="similarity">
    <text evidence="2">Belongs to the CPA3 antiporters (TC 2.A.63) subunit B family.</text>
</comment>
<dbReference type="PANTHER" id="PTHR33932:SF4">
    <property type="entry name" value="NA(+)_H(+) ANTIPORTER SUBUNIT B"/>
    <property type="match status" value="1"/>
</dbReference>
<name>A0ABT9VYF7_9BACI</name>
<evidence type="ECO:0000256" key="5">
    <source>
        <dbReference type="ARBA" id="ARBA00022989"/>
    </source>
</evidence>
<dbReference type="Proteomes" id="UP001235840">
    <property type="component" value="Unassembled WGS sequence"/>
</dbReference>
<evidence type="ECO:0000313" key="10">
    <source>
        <dbReference type="Proteomes" id="UP001235840"/>
    </source>
</evidence>
<protein>
    <submittedName>
        <fullName evidence="9">Multicomponent Na+:H+ antiporter subunit B</fullName>
    </submittedName>
</protein>
<dbReference type="InterPro" id="IPR007182">
    <property type="entry name" value="MnhB"/>
</dbReference>
<evidence type="ECO:0000256" key="3">
    <source>
        <dbReference type="ARBA" id="ARBA00022475"/>
    </source>
</evidence>
<dbReference type="Pfam" id="PF04039">
    <property type="entry name" value="MnhB"/>
    <property type="match status" value="1"/>
</dbReference>
<dbReference type="NCBIfam" id="NF009223">
    <property type="entry name" value="PRK12573.1"/>
    <property type="match status" value="1"/>
</dbReference>
<feature type="transmembrane region" description="Helical" evidence="7">
    <location>
        <begin position="9"/>
        <end position="27"/>
    </location>
</feature>
<feature type="domain" description="Na+/H+ antiporter MnhB subunit-related protein" evidence="8">
    <location>
        <begin position="7"/>
        <end position="129"/>
    </location>
</feature>
<reference evidence="9 10" key="1">
    <citation type="submission" date="2023-07" db="EMBL/GenBank/DDBJ databases">
        <title>Genomic Encyclopedia of Type Strains, Phase IV (KMG-IV): sequencing the most valuable type-strain genomes for metagenomic binning, comparative biology and taxonomic classification.</title>
        <authorList>
            <person name="Goeker M."/>
        </authorList>
    </citation>
    <scope>NUCLEOTIDE SEQUENCE [LARGE SCALE GENOMIC DNA]</scope>
    <source>
        <strain evidence="9 10">DSM 12751</strain>
    </source>
</reference>
<evidence type="ECO:0000256" key="2">
    <source>
        <dbReference type="ARBA" id="ARBA00009425"/>
    </source>
</evidence>
<accession>A0ABT9VYF7</accession>
<keyword evidence="6 7" id="KW-0472">Membrane</keyword>
<keyword evidence="10" id="KW-1185">Reference proteome</keyword>
<comment type="caution">
    <text evidence="9">The sequence shown here is derived from an EMBL/GenBank/DDBJ whole genome shotgun (WGS) entry which is preliminary data.</text>
</comment>
<dbReference type="InterPro" id="IPR050622">
    <property type="entry name" value="CPA3_antiporter_subunitB"/>
</dbReference>
<comment type="subcellular location">
    <subcellularLocation>
        <location evidence="1">Cell membrane</location>
        <topology evidence="1">Multi-pass membrane protein</topology>
    </subcellularLocation>
</comment>
<feature type="transmembrane region" description="Helical" evidence="7">
    <location>
        <begin position="66"/>
        <end position="93"/>
    </location>
</feature>
<gene>
    <name evidence="9" type="ORF">J2S11_001546</name>
</gene>
<evidence type="ECO:0000256" key="4">
    <source>
        <dbReference type="ARBA" id="ARBA00022692"/>
    </source>
</evidence>
<organism evidence="9 10">
    <name type="scientific">Caldalkalibacillus horti</name>
    <dbReference type="NCBI Taxonomy" id="77523"/>
    <lineage>
        <taxon>Bacteria</taxon>
        <taxon>Bacillati</taxon>
        <taxon>Bacillota</taxon>
        <taxon>Bacilli</taxon>
        <taxon>Bacillales</taxon>
        <taxon>Bacillaceae</taxon>
        <taxon>Caldalkalibacillus</taxon>
    </lineage>
</organism>
<keyword evidence="4 7" id="KW-0812">Transmembrane</keyword>
<evidence type="ECO:0000256" key="6">
    <source>
        <dbReference type="ARBA" id="ARBA00023136"/>
    </source>
</evidence>
<sequence>MHNNLSLHMISRVAAFIVLVFSIYLFFTGHHNPGGGFIGGLMTASGVLLLYLSFDLNSIKSIIKINYAHLIAIGLLLTILTGGIGVLFGYSYLKHFFDYFTLPFIGEVELTTALPFDLGIYLVVIGITLLSTLTIAEDE</sequence>
<dbReference type="RefSeq" id="WP_307392964.1">
    <property type="nucleotide sequence ID" value="NZ_BAAADK010000011.1"/>
</dbReference>